<dbReference type="Gene3D" id="1.10.10.10">
    <property type="entry name" value="Winged helix-like DNA-binding domain superfamily/Winged helix DNA-binding domain"/>
    <property type="match status" value="1"/>
</dbReference>
<accession>A0ABT1AYZ9</accession>
<gene>
    <name evidence="1" type="ORF">NG653_09905</name>
</gene>
<evidence type="ECO:0000313" key="2">
    <source>
        <dbReference type="Proteomes" id="UP001206312"/>
    </source>
</evidence>
<proteinExistence type="predicted"/>
<dbReference type="Gene3D" id="1.10.1740.10">
    <property type="match status" value="1"/>
</dbReference>
<evidence type="ECO:0000313" key="1">
    <source>
        <dbReference type="EMBL" id="MCO5725169.1"/>
    </source>
</evidence>
<dbReference type="InterPro" id="IPR013324">
    <property type="entry name" value="RNA_pol_sigma_r3/r4-like"/>
</dbReference>
<organism evidence="1 2">
    <name type="scientific">Robiginitalea marina</name>
    <dbReference type="NCBI Taxonomy" id="2954105"/>
    <lineage>
        <taxon>Bacteria</taxon>
        <taxon>Pseudomonadati</taxon>
        <taxon>Bacteroidota</taxon>
        <taxon>Flavobacteriia</taxon>
        <taxon>Flavobacteriales</taxon>
        <taxon>Flavobacteriaceae</taxon>
        <taxon>Robiginitalea</taxon>
    </lineage>
</organism>
<dbReference type="Proteomes" id="UP001206312">
    <property type="component" value="Unassembled WGS sequence"/>
</dbReference>
<comment type="caution">
    <text evidence="1">The sequence shown here is derived from an EMBL/GenBank/DDBJ whole genome shotgun (WGS) entry which is preliminary data.</text>
</comment>
<name>A0ABT1AYZ9_9FLAO</name>
<reference evidence="1 2" key="1">
    <citation type="submission" date="2022-06" db="EMBL/GenBank/DDBJ databases">
        <authorList>
            <person name="Xuan X."/>
        </authorList>
    </citation>
    <scope>NUCLEOTIDE SEQUENCE [LARGE SCALE GENOMIC DNA]</scope>
    <source>
        <strain evidence="1 2">2V75</strain>
    </source>
</reference>
<dbReference type="EMBL" id="JAMXIB010000007">
    <property type="protein sequence ID" value="MCO5725169.1"/>
    <property type="molecule type" value="Genomic_DNA"/>
</dbReference>
<protein>
    <submittedName>
        <fullName evidence="1">Sigma-70 family RNA polymerase sigma factor</fullName>
    </submittedName>
</protein>
<sequence length="253" mass="30010">MENTLHYDKRQAEFHRFVNENYPVLKRLREEDKREAFNELLLKLLQGAKRYLTRGLRIALAKGVISHNKYRPEDLFDQLILEVYDHLDEVGDKGQFHSWIFQRAEKLLSDMEVEEEFEAYLYDNIDDYSKAEREGMDEAFSTDGDGDLVMMDELDDISYRDHHYLLKNIFLDDAHEDLMALMEKEDSRERAQGHLDATLFRLPQPMRSIFELVTEQLFSLEDVALIKGMPVARVEEIMDRTREILQTSLKERL</sequence>
<dbReference type="InterPro" id="IPR036388">
    <property type="entry name" value="WH-like_DNA-bd_sf"/>
</dbReference>
<dbReference type="SUPFAM" id="SSF88659">
    <property type="entry name" value="Sigma3 and sigma4 domains of RNA polymerase sigma factors"/>
    <property type="match status" value="1"/>
</dbReference>
<keyword evidence="2" id="KW-1185">Reference proteome</keyword>
<dbReference type="RefSeq" id="WP_252741547.1">
    <property type="nucleotide sequence ID" value="NZ_JAMXIB010000007.1"/>
</dbReference>